<keyword evidence="4 6" id="KW-1133">Transmembrane helix</keyword>
<feature type="transmembrane region" description="Helical" evidence="6">
    <location>
        <begin position="189"/>
        <end position="209"/>
    </location>
</feature>
<dbReference type="Pfam" id="PF01545">
    <property type="entry name" value="Cation_efflux"/>
    <property type="match status" value="1"/>
</dbReference>
<organism evidence="8 9">
    <name type="scientific">Hansschlegelia beijingensis</name>
    <dbReference type="NCBI Taxonomy" id="1133344"/>
    <lineage>
        <taxon>Bacteria</taxon>
        <taxon>Pseudomonadati</taxon>
        <taxon>Pseudomonadota</taxon>
        <taxon>Alphaproteobacteria</taxon>
        <taxon>Hyphomicrobiales</taxon>
        <taxon>Methylopilaceae</taxon>
        <taxon>Hansschlegelia</taxon>
    </lineage>
</organism>
<dbReference type="AlphaFoldDB" id="A0A7W6GF43"/>
<comment type="caution">
    <text evidence="8">The sequence shown here is derived from an EMBL/GenBank/DDBJ whole genome shotgun (WGS) entry which is preliminary data.</text>
</comment>
<keyword evidence="2" id="KW-0813">Transport</keyword>
<evidence type="ECO:0000256" key="5">
    <source>
        <dbReference type="ARBA" id="ARBA00023136"/>
    </source>
</evidence>
<dbReference type="InterPro" id="IPR036837">
    <property type="entry name" value="Cation_efflux_CTD_sf"/>
</dbReference>
<reference evidence="8 9" key="1">
    <citation type="submission" date="2020-08" db="EMBL/GenBank/DDBJ databases">
        <title>Genomic Encyclopedia of Type Strains, Phase IV (KMG-IV): sequencing the most valuable type-strain genomes for metagenomic binning, comparative biology and taxonomic classification.</title>
        <authorList>
            <person name="Goeker M."/>
        </authorList>
    </citation>
    <scope>NUCLEOTIDE SEQUENCE [LARGE SCALE GENOMIC DNA]</scope>
    <source>
        <strain evidence="8 9">DSM 25481</strain>
    </source>
</reference>
<dbReference type="InterPro" id="IPR027469">
    <property type="entry name" value="Cation_efflux_TMD_sf"/>
</dbReference>
<feature type="domain" description="Cation efflux protein transmembrane" evidence="7">
    <location>
        <begin position="11"/>
        <end position="217"/>
    </location>
</feature>
<dbReference type="NCBIfam" id="TIGR01297">
    <property type="entry name" value="CDF"/>
    <property type="match status" value="1"/>
</dbReference>
<evidence type="ECO:0000256" key="2">
    <source>
        <dbReference type="ARBA" id="ARBA00022448"/>
    </source>
</evidence>
<feature type="transmembrane region" description="Helical" evidence="6">
    <location>
        <begin position="158"/>
        <end position="183"/>
    </location>
</feature>
<dbReference type="RefSeq" id="WP_183395366.1">
    <property type="nucleotide sequence ID" value="NZ_JACIDR010000003.1"/>
</dbReference>
<keyword evidence="9" id="KW-1185">Reference proteome</keyword>
<name>A0A7W6GF43_9HYPH</name>
<feature type="transmembrane region" description="Helical" evidence="6">
    <location>
        <begin position="112"/>
        <end position="134"/>
    </location>
</feature>
<evidence type="ECO:0000256" key="4">
    <source>
        <dbReference type="ARBA" id="ARBA00022989"/>
    </source>
</evidence>
<dbReference type="Gene3D" id="1.20.1510.10">
    <property type="entry name" value="Cation efflux protein transmembrane domain"/>
    <property type="match status" value="1"/>
</dbReference>
<dbReference type="SUPFAM" id="SSF160240">
    <property type="entry name" value="Cation efflux protein cytoplasmic domain-like"/>
    <property type="match status" value="1"/>
</dbReference>
<dbReference type="InterPro" id="IPR040177">
    <property type="entry name" value="SLC30A9"/>
</dbReference>
<evidence type="ECO:0000256" key="3">
    <source>
        <dbReference type="ARBA" id="ARBA00022692"/>
    </source>
</evidence>
<accession>A0A7W6GF43</accession>
<dbReference type="Proteomes" id="UP000528964">
    <property type="component" value="Unassembled WGS sequence"/>
</dbReference>
<dbReference type="PANTHER" id="PTHR13414">
    <property type="entry name" value="HUEL-CATION TRANSPORTER"/>
    <property type="match status" value="1"/>
</dbReference>
<dbReference type="PANTHER" id="PTHR13414:SF9">
    <property type="entry name" value="PROTON-COUPLED ZINC ANTIPORTER SLC30A9, MITOCHONDRIAL"/>
    <property type="match status" value="1"/>
</dbReference>
<comment type="subcellular location">
    <subcellularLocation>
        <location evidence="1">Membrane</location>
        <topology evidence="1">Multi-pass membrane protein</topology>
    </subcellularLocation>
</comment>
<feature type="transmembrane region" description="Helical" evidence="6">
    <location>
        <begin position="76"/>
        <end position="100"/>
    </location>
</feature>
<dbReference type="InterPro" id="IPR058533">
    <property type="entry name" value="Cation_efflux_TM"/>
</dbReference>
<evidence type="ECO:0000256" key="1">
    <source>
        <dbReference type="ARBA" id="ARBA00004141"/>
    </source>
</evidence>
<dbReference type="SUPFAM" id="SSF161111">
    <property type="entry name" value="Cation efflux protein transmembrane domain-like"/>
    <property type="match status" value="1"/>
</dbReference>
<keyword evidence="5 6" id="KW-0472">Membrane</keyword>
<dbReference type="GO" id="GO:0008324">
    <property type="term" value="F:monoatomic cation transmembrane transporter activity"/>
    <property type="evidence" value="ECO:0007669"/>
    <property type="project" value="InterPro"/>
</dbReference>
<evidence type="ECO:0000256" key="6">
    <source>
        <dbReference type="SAM" id="Phobius"/>
    </source>
</evidence>
<keyword evidence="3 6" id="KW-0812">Transmembrane</keyword>
<protein>
    <submittedName>
        <fullName evidence="8">Cation diffusion facilitator family transporter</fullName>
    </submittedName>
</protein>
<proteinExistence type="predicted"/>
<dbReference type="GO" id="GO:0016020">
    <property type="term" value="C:membrane"/>
    <property type="evidence" value="ECO:0007669"/>
    <property type="project" value="UniProtKB-SubCell"/>
</dbReference>
<evidence type="ECO:0000313" key="8">
    <source>
        <dbReference type="EMBL" id="MBB3973501.1"/>
    </source>
</evidence>
<dbReference type="InterPro" id="IPR002524">
    <property type="entry name" value="Cation_efflux"/>
</dbReference>
<dbReference type="EMBL" id="JACIDR010000003">
    <property type="protein sequence ID" value="MBB3973501.1"/>
    <property type="molecule type" value="Genomic_DNA"/>
</dbReference>
<evidence type="ECO:0000313" key="9">
    <source>
        <dbReference type="Proteomes" id="UP000528964"/>
    </source>
</evidence>
<evidence type="ECO:0000259" key="7">
    <source>
        <dbReference type="Pfam" id="PF01545"/>
    </source>
</evidence>
<gene>
    <name evidence="8" type="ORF">GGR24_002171</name>
</gene>
<sequence length="313" mass="32997">MSAHGSPTVIYAALAGNLAIAVTKFAAALWTGSSAMLSEGVHSLVDTANQGLLLLGLKRAARPASVRHPFGHGIEIYFWAFVVAMLIFALGGAVSIYEGIHKLADPRPMEDAWVAFATLIISMVIEALSFRVAYRELRSAYPDISAWQAIRRSKDPSVFAVLCEDAAALVGLAIALVSVGAAYAFDAPAFDAAGSIAIGLVLVLVAIFLSRETLSLITGEAASPETREEVRRILLADPRVAAAPELLTMHLGPSEILLAASIDIRDDLDGAAVEQTARDLAARIEAAHPEITRVFLRPIPLRDAATAPKAGAA</sequence>
<dbReference type="GO" id="GO:0006829">
    <property type="term" value="P:zinc ion transport"/>
    <property type="evidence" value="ECO:0007669"/>
    <property type="project" value="InterPro"/>
</dbReference>